<feature type="non-terminal residue" evidence="2">
    <location>
        <position position="116"/>
    </location>
</feature>
<dbReference type="GO" id="GO:0005634">
    <property type="term" value="C:nucleus"/>
    <property type="evidence" value="ECO:0007669"/>
    <property type="project" value="InterPro"/>
</dbReference>
<name>A0A7T8GVV3_CALRO</name>
<protein>
    <recommendedName>
        <fullName evidence="1">ZAD domain-containing protein</fullName>
    </recommendedName>
</protein>
<dbReference type="SUPFAM" id="SSF57716">
    <property type="entry name" value="Glucocorticoid receptor-like (DNA-binding domain)"/>
    <property type="match status" value="1"/>
</dbReference>
<dbReference type="AlphaFoldDB" id="A0A7T8GVV3"/>
<organism evidence="2 3">
    <name type="scientific">Caligus rogercresseyi</name>
    <name type="common">Sea louse</name>
    <dbReference type="NCBI Taxonomy" id="217165"/>
    <lineage>
        <taxon>Eukaryota</taxon>
        <taxon>Metazoa</taxon>
        <taxon>Ecdysozoa</taxon>
        <taxon>Arthropoda</taxon>
        <taxon>Crustacea</taxon>
        <taxon>Multicrustacea</taxon>
        <taxon>Hexanauplia</taxon>
        <taxon>Copepoda</taxon>
        <taxon>Siphonostomatoida</taxon>
        <taxon>Caligidae</taxon>
        <taxon>Caligus</taxon>
    </lineage>
</organism>
<dbReference type="GO" id="GO:0008270">
    <property type="term" value="F:zinc ion binding"/>
    <property type="evidence" value="ECO:0007669"/>
    <property type="project" value="InterPro"/>
</dbReference>
<dbReference type="Proteomes" id="UP000595437">
    <property type="component" value="Chromosome 13"/>
</dbReference>
<evidence type="ECO:0000259" key="1">
    <source>
        <dbReference type="SMART" id="SM00868"/>
    </source>
</evidence>
<evidence type="ECO:0000313" key="3">
    <source>
        <dbReference type="Proteomes" id="UP000595437"/>
    </source>
</evidence>
<evidence type="ECO:0000313" key="2">
    <source>
        <dbReference type="EMBL" id="QQP38788.1"/>
    </source>
</evidence>
<proteinExistence type="predicted"/>
<dbReference type="SMART" id="SM00868">
    <property type="entry name" value="zf-AD"/>
    <property type="match status" value="1"/>
</dbReference>
<reference evidence="3" key="1">
    <citation type="submission" date="2021-01" db="EMBL/GenBank/DDBJ databases">
        <title>Caligus Genome Assembly.</title>
        <authorList>
            <person name="Gallardo-Escarate C."/>
        </authorList>
    </citation>
    <scope>NUCLEOTIDE SEQUENCE [LARGE SCALE GENOMIC DNA]</scope>
</reference>
<dbReference type="EMBL" id="CP045902">
    <property type="protein sequence ID" value="QQP38788.1"/>
    <property type="molecule type" value="Genomic_DNA"/>
</dbReference>
<sequence>MKSCRICSWSIYPGESSYSLALSRTTLSNVSLLFKVFEFLGIELPPEGSICHTCFEIVEEIDFFEQNTAISKEKLREKLRFADFYKESPKKQRDGRKIHKRKVKILSQMEFDVLRL</sequence>
<gene>
    <name evidence="2" type="ORF">FKW44_019470</name>
</gene>
<feature type="domain" description="ZAD" evidence="1">
    <location>
        <begin position="3"/>
        <end position="78"/>
    </location>
</feature>
<accession>A0A7T8GVV3</accession>
<dbReference type="InterPro" id="IPR012934">
    <property type="entry name" value="Znf_AD"/>
</dbReference>
<keyword evidence="3" id="KW-1185">Reference proteome</keyword>